<feature type="DNA-binding region" description="H-T-H motif" evidence="4">
    <location>
        <begin position="27"/>
        <end position="46"/>
    </location>
</feature>
<keyword evidence="1" id="KW-0805">Transcription regulation</keyword>
<feature type="domain" description="HTH tetR-type" evidence="5">
    <location>
        <begin position="4"/>
        <end position="64"/>
    </location>
</feature>
<evidence type="ECO:0000256" key="3">
    <source>
        <dbReference type="ARBA" id="ARBA00023163"/>
    </source>
</evidence>
<dbReference type="PANTHER" id="PTHR30055:SF234">
    <property type="entry name" value="HTH-TYPE TRANSCRIPTIONAL REGULATOR BETI"/>
    <property type="match status" value="1"/>
</dbReference>
<dbReference type="GeneID" id="83155282"/>
<proteinExistence type="predicted"/>
<evidence type="ECO:0000313" key="6">
    <source>
        <dbReference type="EMBL" id="CBL16685.1"/>
    </source>
</evidence>
<dbReference type="Proteomes" id="UP000007054">
    <property type="component" value="Chromosome"/>
</dbReference>
<dbReference type="Pfam" id="PF00440">
    <property type="entry name" value="TetR_N"/>
    <property type="match status" value="1"/>
</dbReference>
<dbReference type="SUPFAM" id="SSF46689">
    <property type="entry name" value="Homeodomain-like"/>
    <property type="match status" value="1"/>
</dbReference>
<dbReference type="Pfam" id="PF14246">
    <property type="entry name" value="TetR_C_7"/>
    <property type="match status" value="1"/>
</dbReference>
<dbReference type="InterPro" id="IPR009057">
    <property type="entry name" value="Homeodomain-like_sf"/>
</dbReference>
<protein>
    <submittedName>
        <fullName evidence="6">Transcriptional regulator</fullName>
    </submittedName>
</protein>
<name>D4LAP0_RUMC1</name>
<dbReference type="PRINTS" id="PR00455">
    <property type="entry name" value="HTHTETR"/>
</dbReference>
<dbReference type="EMBL" id="FP929052">
    <property type="protein sequence ID" value="CBL16685.1"/>
    <property type="molecule type" value="Genomic_DNA"/>
</dbReference>
<dbReference type="AlphaFoldDB" id="D4LAP0"/>
<dbReference type="GO" id="GO:0003700">
    <property type="term" value="F:DNA-binding transcription factor activity"/>
    <property type="evidence" value="ECO:0007669"/>
    <property type="project" value="TreeGrafter"/>
</dbReference>
<organism evidence="6 7">
    <name type="scientific">Ruminococcus champanellensis (strain DSM 18848 / JCM 17042 / KCTC 15320 / 18P13)</name>
    <dbReference type="NCBI Taxonomy" id="213810"/>
    <lineage>
        <taxon>Bacteria</taxon>
        <taxon>Bacillati</taxon>
        <taxon>Bacillota</taxon>
        <taxon>Clostridia</taxon>
        <taxon>Eubacteriales</taxon>
        <taxon>Oscillospiraceae</taxon>
        <taxon>Ruminococcus</taxon>
    </lineage>
</organism>
<dbReference type="InterPro" id="IPR001647">
    <property type="entry name" value="HTH_TetR"/>
</dbReference>
<dbReference type="InterPro" id="IPR050109">
    <property type="entry name" value="HTH-type_TetR-like_transc_reg"/>
</dbReference>
<dbReference type="GO" id="GO:0000976">
    <property type="term" value="F:transcription cis-regulatory region binding"/>
    <property type="evidence" value="ECO:0007669"/>
    <property type="project" value="TreeGrafter"/>
</dbReference>
<sequence>MKQEDTTQRIWDKALELFSTQGYDSVSVGEIAKAVGIKAPSLYNHFPSKQAIFDAIVKSTAAQYEADTDKIHIHVQNVQRDIPVFTEITEDALFEKVRQIFEYSLHNDTISRFRRMMTIEQFRSPELAALYSKRYVERILHYHAGIFRALIATGEIAAEDPDALAMMYVAPVITLIGVCDRQPEREPECLEMLQSHVRLFFRMVHGGGSQRSV</sequence>
<keyword evidence="2 4" id="KW-0238">DNA-binding</keyword>
<evidence type="ECO:0000256" key="4">
    <source>
        <dbReference type="PROSITE-ProRule" id="PRU00335"/>
    </source>
</evidence>
<keyword evidence="7" id="KW-1185">Reference proteome</keyword>
<evidence type="ECO:0000256" key="1">
    <source>
        <dbReference type="ARBA" id="ARBA00023015"/>
    </source>
</evidence>
<dbReference type="PROSITE" id="PS50977">
    <property type="entry name" value="HTH_TETR_2"/>
    <property type="match status" value="1"/>
</dbReference>
<dbReference type="InterPro" id="IPR039536">
    <property type="entry name" value="TetR_C_Proteobacteria"/>
</dbReference>
<dbReference type="KEGG" id="rch:RUM_04540"/>
<evidence type="ECO:0000256" key="2">
    <source>
        <dbReference type="ARBA" id="ARBA00023125"/>
    </source>
</evidence>
<keyword evidence="3" id="KW-0804">Transcription</keyword>
<dbReference type="PATRIC" id="fig|213810.4.peg.362"/>
<evidence type="ECO:0000259" key="5">
    <source>
        <dbReference type="PROSITE" id="PS50977"/>
    </source>
</evidence>
<dbReference type="SUPFAM" id="SSF48498">
    <property type="entry name" value="Tetracyclin repressor-like, C-terminal domain"/>
    <property type="match status" value="1"/>
</dbReference>
<dbReference type="STRING" id="213810.RUM_04540"/>
<reference evidence="6" key="1">
    <citation type="submission" date="2010-03" db="EMBL/GenBank/DDBJ databases">
        <title>The genome sequence of Ruminococcus sp. 18P13.</title>
        <authorList>
            <consortium name="metaHIT consortium -- http://www.metahit.eu/"/>
            <person name="Pajon A."/>
            <person name="Turner K."/>
            <person name="Parkhill J."/>
            <person name="Bernalier A."/>
        </authorList>
    </citation>
    <scope>NUCLEOTIDE SEQUENCE [LARGE SCALE GENOMIC DNA]</scope>
    <source>
        <strain evidence="6">Type strain: 18P13</strain>
    </source>
</reference>
<dbReference type="Gene3D" id="1.10.357.10">
    <property type="entry name" value="Tetracycline Repressor, domain 2"/>
    <property type="match status" value="1"/>
</dbReference>
<gene>
    <name evidence="6" type="ordered locus">RUM_04540</name>
</gene>
<reference evidence="6" key="2">
    <citation type="submission" date="2010-03" db="EMBL/GenBank/DDBJ databases">
        <authorList>
            <person name="Pajon A."/>
        </authorList>
    </citation>
    <scope>NUCLEOTIDE SEQUENCE</scope>
    <source>
        <strain evidence="6">Type strain: 18P13</strain>
    </source>
</reference>
<dbReference type="HOGENOM" id="CLU_069356_34_0_9"/>
<dbReference type="PANTHER" id="PTHR30055">
    <property type="entry name" value="HTH-TYPE TRANSCRIPTIONAL REGULATOR RUTR"/>
    <property type="match status" value="1"/>
</dbReference>
<dbReference type="InterPro" id="IPR036271">
    <property type="entry name" value="Tet_transcr_reg_TetR-rel_C_sf"/>
</dbReference>
<dbReference type="BioCyc" id="RCHA213810:RUM_RS02200-MONOMER"/>
<evidence type="ECO:0000313" key="7">
    <source>
        <dbReference type="Proteomes" id="UP000007054"/>
    </source>
</evidence>
<accession>D4LAP0</accession>
<dbReference type="RefSeq" id="WP_015557592.1">
    <property type="nucleotide sequence ID" value="NC_021039.1"/>
</dbReference>